<dbReference type="EMBL" id="CP011025">
    <property type="protein sequence ID" value="ATC86715.1"/>
    <property type="molecule type" value="Genomic_DNA"/>
</dbReference>
<dbReference type="PANTHER" id="PTHR48098">
    <property type="entry name" value="ENTEROCHELIN ESTERASE-RELATED"/>
    <property type="match status" value="1"/>
</dbReference>
<dbReference type="SUPFAM" id="SSF53474">
    <property type="entry name" value="alpha/beta-Hydrolases"/>
    <property type="match status" value="1"/>
</dbReference>
<evidence type="ECO:0000313" key="1">
    <source>
        <dbReference type="EMBL" id="ATC86715.1"/>
    </source>
</evidence>
<dbReference type="GO" id="GO:0016747">
    <property type="term" value="F:acyltransferase activity, transferring groups other than amino-acyl groups"/>
    <property type="evidence" value="ECO:0007669"/>
    <property type="project" value="TreeGrafter"/>
</dbReference>
<name>A0A290S4X3_9GAMM</name>
<sequence>MAIHRLEISNSSYTADNFVTLTAYSSHLKGRGDISIYQEATSNKNVPMIVLLHGVYGSHWVWSQLGGVHKVYQQLRSSGLNEFVLVMPSDGAHAEGSGYLPLKNADYEAWIVDDVISAVIQTQPMCSSSSNIYITGLSMGGYGALCLGAKHPTIFSGISAHSSITELDDFNHFVDEHTLKPLKKTTDKYKGDVFKTLSANKKTLPPLRFDCGKDDVLFSANTALAKKLVDENVPHTFDIFAGTHCWEYWHEHVAKTMIFFAQLESKTHTQLK</sequence>
<dbReference type="RefSeq" id="WP_010554485.1">
    <property type="nucleotide sequence ID" value="NZ_CP011025.1"/>
</dbReference>
<reference evidence="1 2" key="1">
    <citation type="journal article" date="2012" name="J. Bacteriol.">
        <title>Genome sequences of type strains of seven species of the marine bacterium Pseudoalteromonas.</title>
        <authorList>
            <person name="Xie B.B."/>
            <person name="Shu Y.L."/>
            <person name="Qin Q.L."/>
            <person name="Rong J.C."/>
            <person name="Zhang X.Y."/>
            <person name="Chen X.L."/>
            <person name="Shi M."/>
            <person name="He H.L."/>
            <person name="Zhou B.C."/>
            <person name="Zhang Y.Z."/>
        </authorList>
    </citation>
    <scope>NUCLEOTIDE SEQUENCE [LARGE SCALE GENOMIC DNA]</scope>
    <source>
        <strain evidence="1 2">A 37-1-2</strain>
    </source>
</reference>
<gene>
    <name evidence="1" type="ORF">PARC_a2203</name>
</gene>
<dbReference type="Proteomes" id="UP000016505">
    <property type="component" value="Chromosome I"/>
</dbReference>
<accession>A0A290S4X3</accession>
<organism evidence="1 2">
    <name type="scientific">Pseudoalteromonas arctica A 37-1-2</name>
    <dbReference type="NCBI Taxonomy" id="1117313"/>
    <lineage>
        <taxon>Bacteria</taxon>
        <taxon>Pseudomonadati</taxon>
        <taxon>Pseudomonadota</taxon>
        <taxon>Gammaproteobacteria</taxon>
        <taxon>Alteromonadales</taxon>
        <taxon>Pseudoalteromonadaceae</taxon>
        <taxon>Pseudoalteromonas</taxon>
    </lineage>
</organism>
<evidence type="ECO:0008006" key="3">
    <source>
        <dbReference type="Google" id="ProtNLM"/>
    </source>
</evidence>
<dbReference type="InterPro" id="IPR000801">
    <property type="entry name" value="Esterase-like"/>
</dbReference>
<dbReference type="PANTHER" id="PTHR48098:SF1">
    <property type="entry name" value="DIACYLGLYCEROL ACYLTRANSFERASE_MYCOLYLTRANSFERASE AG85A"/>
    <property type="match status" value="1"/>
</dbReference>
<dbReference type="Gene3D" id="3.40.50.1820">
    <property type="entry name" value="alpha/beta hydrolase"/>
    <property type="match status" value="1"/>
</dbReference>
<dbReference type="KEGG" id="part:PARC_a2203"/>
<proteinExistence type="predicted"/>
<evidence type="ECO:0000313" key="2">
    <source>
        <dbReference type="Proteomes" id="UP000016505"/>
    </source>
</evidence>
<dbReference type="OrthoDB" id="9803578at2"/>
<protein>
    <recommendedName>
        <fullName evidence="3">Peptidase S9 prolyl oligopeptidase catalytic domain-containing protein</fullName>
    </recommendedName>
</protein>
<dbReference type="InterPro" id="IPR050583">
    <property type="entry name" value="Mycobacterial_A85_antigen"/>
</dbReference>
<dbReference type="Pfam" id="PF00756">
    <property type="entry name" value="Esterase"/>
    <property type="match status" value="1"/>
</dbReference>
<dbReference type="InterPro" id="IPR029058">
    <property type="entry name" value="AB_hydrolase_fold"/>
</dbReference>
<dbReference type="AlphaFoldDB" id="A0A290S4X3"/>